<evidence type="ECO:0000313" key="2">
    <source>
        <dbReference type="EMBL" id="BAW29825.1"/>
    </source>
</evidence>
<organism evidence="2 3">
    <name type="scientific">Methanosarcina thermophila</name>
    <dbReference type="NCBI Taxonomy" id="2210"/>
    <lineage>
        <taxon>Archaea</taxon>
        <taxon>Methanobacteriati</taxon>
        <taxon>Methanobacteriota</taxon>
        <taxon>Stenosarchaea group</taxon>
        <taxon>Methanomicrobia</taxon>
        <taxon>Methanosarcinales</taxon>
        <taxon>Methanosarcinaceae</taxon>
        <taxon>Methanosarcina</taxon>
    </lineage>
</organism>
<feature type="region of interest" description="Disordered" evidence="1">
    <location>
        <begin position="28"/>
        <end position="72"/>
    </location>
</feature>
<gene>
    <name evidence="2" type="ORF">MESMT1_1895</name>
</gene>
<proteinExistence type="predicted"/>
<protein>
    <submittedName>
        <fullName evidence="2">Uncharacterized protein</fullName>
    </submittedName>
</protein>
<evidence type="ECO:0000256" key="1">
    <source>
        <dbReference type="SAM" id="MobiDB-lite"/>
    </source>
</evidence>
<dbReference type="EMBL" id="AP017646">
    <property type="protein sequence ID" value="BAW29825.1"/>
    <property type="molecule type" value="Genomic_DNA"/>
</dbReference>
<evidence type="ECO:0000313" key="3">
    <source>
        <dbReference type="Proteomes" id="UP000265557"/>
    </source>
</evidence>
<accession>A0A3G9CUL3</accession>
<name>A0A3G9CUL3_METTE</name>
<dbReference type="Proteomes" id="UP000265557">
    <property type="component" value="Chromosome"/>
</dbReference>
<sequence length="72" mass="8195">MSKLMKYVGYGVAALGTAYVVKQIRRRKESSRGWHKIKVGEEKPASATAPHETQVKEERRTGTRYGSNPLRY</sequence>
<dbReference type="AlphaFoldDB" id="A0A3G9CUL3"/>
<feature type="compositionally biased region" description="Basic residues" evidence="1">
    <location>
        <begin position="28"/>
        <end position="37"/>
    </location>
</feature>
<reference evidence="2 3" key="1">
    <citation type="submission" date="2016-09" db="EMBL/GenBank/DDBJ databases">
        <title>Complete Genome Sequence of Methanosarcina thermophila MT-1.</title>
        <authorList>
            <person name="Kouzuma A."/>
        </authorList>
    </citation>
    <scope>NUCLEOTIDE SEQUENCE [LARGE SCALE GENOMIC DNA]</scope>
    <source>
        <strain evidence="2 3">MT-1</strain>
    </source>
</reference>